<feature type="active site" description="Proton donor/acceptor" evidence="1">
    <location>
        <position position="139"/>
    </location>
</feature>
<dbReference type="GO" id="GO:0008360">
    <property type="term" value="P:regulation of cell shape"/>
    <property type="evidence" value="ECO:0007669"/>
    <property type="project" value="UniProtKB-UniRule"/>
</dbReference>
<keyword evidence="1" id="KW-0961">Cell wall biogenesis/degradation</keyword>
<dbReference type="InParanoid" id="A0A420WEP8"/>
<evidence type="ECO:0000313" key="3">
    <source>
        <dbReference type="EMBL" id="RKQ69453.1"/>
    </source>
</evidence>
<accession>A0A420WEP8</accession>
<organism evidence="3 4">
    <name type="scientific">Litorimonas taeanensis</name>
    <dbReference type="NCBI Taxonomy" id="568099"/>
    <lineage>
        <taxon>Bacteria</taxon>
        <taxon>Pseudomonadati</taxon>
        <taxon>Pseudomonadota</taxon>
        <taxon>Alphaproteobacteria</taxon>
        <taxon>Maricaulales</taxon>
        <taxon>Robiginitomaculaceae</taxon>
    </lineage>
</organism>
<dbReference type="GO" id="GO:0009252">
    <property type="term" value="P:peptidoglycan biosynthetic process"/>
    <property type="evidence" value="ECO:0007669"/>
    <property type="project" value="UniProtKB-KW"/>
</dbReference>
<sequence length="176" mass="19592">MSKHLRLDIDCSSSTAILGHYILPCRIGRGGYIDSTNGCEGDEKTPLGHYNLRWGLYRADRLSPPPRNSLSPLTWRPLQPNDGWCDDVNSTAYNRFIKLPFSASHEALWREDGAYDIILVVSHNDSPPKPGMGSAVFIHIAQPDDRKTLGCIGFSPDDMIRLLPKLHCGMAVNIYA</sequence>
<dbReference type="AlphaFoldDB" id="A0A420WEP8"/>
<dbReference type="RefSeq" id="WP_121102168.1">
    <property type="nucleotide sequence ID" value="NZ_RBII01000002.1"/>
</dbReference>
<gene>
    <name evidence="3" type="ORF">DES40_2254</name>
</gene>
<name>A0A420WEP8_9PROT</name>
<evidence type="ECO:0000256" key="1">
    <source>
        <dbReference type="PROSITE-ProRule" id="PRU01373"/>
    </source>
</evidence>
<dbReference type="GO" id="GO:0071555">
    <property type="term" value="P:cell wall organization"/>
    <property type="evidence" value="ECO:0007669"/>
    <property type="project" value="UniProtKB-UniRule"/>
</dbReference>
<protein>
    <submittedName>
        <fullName evidence="3">L,D-transpeptidase-like protein</fullName>
    </submittedName>
</protein>
<keyword evidence="1" id="KW-0573">Peptidoglycan synthesis</keyword>
<comment type="caution">
    <text evidence="3">The sequence shown here is derived from an EMBL/GenBank/DDBJ whole genome shotgun (WGS) entry which is preliminary data.</text>
</comment>
<evidence type="ECO:0000259" key="2">
    <source>
        <dbReference type="PROSITE" id="PS52029"/>
    </source>
</evidence>
<dbReference type="EMBL" id="RBII01000002">
    <property type="protein sequence ID" value="RKQ69453.1"/>
    <property type="molecule type" value="Genomic_DNA"/>
</dbReference>
<feature type="active site" description="Nucleophile" evidence="1">
    <location>
        <position position="151"/>
    </location>
</feature>
<keyword evidence="1" id="KW-0133">Cell shape</keyword>
<comment type="pathway">
    <text evidence="1">Cell wall biogenesis; peptidoglycan biosynthesis.</text>
</comment>
<dbReference type="PANTHER" id="PTHR38589">
    <property type="entry name" value="BLR0621 PROTEIN"/>
    <property type="match status" value="1"/>
</dbReference>
<dbReference type="Proteomes" id="UP000282211">
    <property type="component" value="Unassembled WGS sequence"/>
</dbReference>
<dbReference type="PANTHER" id="PTHR38589:SF1">
    <property type="entry name" value="BLR0621 PROTEIN"/>
    <property type="match status" value="1"/>
</dbReference>
<dbReference type="OrthoDB" id="9804204at2"/>
<proteinExistence type="predicted"/>
<dbReference type="PROSITE" id="PS52029">
    <property type="entry name" value="LD_TPASE"/>
    <property type="match status" value="1"/>
</dbReference>
<keyword evidence="4" id="KW-1185">Reference proteome</keyword>
<dbReference type="GO" id="GO:0016740">
    <property type="term" value="F:transferase activity"/>
    <property type="evidence" value="ECO:0007669"/>
    <property type="project" value="InterPro"/>
</dbReference>
<dbReference type="Pfam" id="PF03734">
    <property type="entry name" value="YkuD"/>
    <property type="match status" value="1"/>
</dbReference>
<dbReference type="InterPro" id="IPR005490">
    <property type="entry name" value="LD_TPept_cat_dom"/>
</dbReference>
<evidence type="ECO:0000313" key="4">
    <source>
        <dbReference type="Proteomes" id="UP000282211"/>
    </source>
</evidence>
<feature type="domain" description="L,D-TPase catalytic" evidence="2">
    <location>
        <begin position="1"/>
        <end position="175"/>
    </location>
</feature>
<reference evidence="3 4" key="1">
    <citation type="submission" date="2018-10" db="EMBL/GenBank/DDBJ databases">
        <title>Genomic Encyclopedia of Type Strains, Phase IV (KMG-IV): sequencing the most valuable type-strain genomes for metagenomic binning, comparative biology and taxonomic classification.</title>
        <authorList>
            <person name="Goeker M."/>
        </authorList>
    </citation>
    <scope>NUCLEOTIDE SEQUENCE [LARGE SCALE GENOMIC DNA]</scope>
    <source>
        <strain evidence="3 4">DSM 22008</strain>
    </source>
</reference>